<dbReference type="OrthoDB" id="97750at2157"/>
<dbReference type="InterPro" id="IPR003439">
    <property type="entry name" value="ABC_transporter-like_ATP-bd"/>
</dbReference>
<accession>A0A238UQ24</accession>
<dbReference type="InterPro" id="IPR003593">
    <property type="entry name" value="AAA+_ATPase"/>
</dbReference>
<organism evidence="7 8">
    <name type="scientific">Halorubrum vacuolatum</name>
    <name type="common">Natronobacterium vacuolatum</name>
    <dbReference type="NCBI Taxonomy" id="63740"/>
    <lineage>
        <taxon>Archaea</taxon>
        <taxon>Methanobacteriati</taxon>
        <taxon>Methanobacteriota</taxon>
        <taxon>Stenosarchaea group</taxon>
        <taxon>Halobacteria</taxon>
        <taxon>Halobacteriales</taxon>
        <taxon>Haloferacaceae</taxon>
        <taxon>Halorubrum</taxon>
    </lineage>
</organism>
<evidence type="ECO:0000256" key="3">
    <source>
        <dbReference type="ARBA" id="ARBA00022741"/>
    </source>
</evidence>
<dbReference type="RefSeq" id="WP_218818904.1">
    <property type="nucleotide sequence ID" value="NZ_FZNQ01000001.1"/>
</dbReference>
<protein>
    <submittedName>
        <fullName evidence="7">Branched-chain amino acid transport system ATP-binding protein</fullName>
    </submittedName>
</protein>
<dbReference type="PROSITE" id="PS50893">
    <property type="entry name" value="ABC_TRANSPORTER_2"/>
    <property type="match status" value="1"/>
</dbReference>
<evidence type="ECO:0000313" key="8">
    <source>
        <dbReference type="Proteomes" id="UP000198397"/>
    </source>
</evidence>
<proteinExistence type="inferred from homology"/>
<dbReference type="InterPro" id="IPR052156">
    <property type="entry name" value="BCAA_Transport_ATP-bd_LivF"/>
</dbReference>
<keyword evidence="5" id="KW-0029">Amino-acid transport</keyword>
<comment type="similarity">
    <text evidence="1">Belongs to the ABC transporter superfamily.</text>
</comment>
<dbReference type="PANTHER" id="PTHR43820:SF4">
    <property type="entry name" value="HIGH-AFFINITY BRANCHED-CHAIN AMINO ACID TRANSPORT ATP-BINDING PROTEIN LIVF"/>
    <property type="match status" value="1"/>
</dbReference>
<dbReference type="Gene3D" id="3.40.50.300">
    <property type="entry name" value="P-loop containing nucleotide triphosphate hydrolases"/>
    <property type="match status" value="1"/>
</dbReference>
<dbReference type="CDD" id="cd03224">
    <property type="entry name" value="ABC_TM1139_LivF_branched"/>
    <property type="match status" value="1"/>
</dbReference>
<dbReference type="GO" id="GO:0015658">
    <property type="term" value="F:branched-chain amino acid transmembrane transporter activity"/>
    <property type="evidence" value="ECO:0007669"/>
    <property type="project" value="TreeGrafter"/>
</dbReference>
<keyword evidence="4 7" id="KW-0067">ATP-binding</keyword>
<feature type="domain" description="ABC transporter" evidence="6">
    <location>
        <begin position="2"/>
        <end position="229"/>
    </location>
</feature>
<dbReference type="Proteomes" id="UP000198397">
    <property type="component" value="Unassembled WGS sequence"/>
</dbReference>
<evidence type="ECO:0000256" key="2">
    <source>
        <dbReference type="ARBA" id="ARBA00022448"/>
    </source>
</evidence>
<gene>
    <name evidence="7" type="ORF">SAMN06264855_101239</name>
</gene>
<dbReference type="PANTHER" id="PTHR43820">
    <property type="entry name" value="HIGH-AFFINITY BRANCHED-CHAIN AMINO ACID TRANSPORT ATP-BINDING PROTEIN LIVF"/>
    <property type="match status" value="1"/>
</dbReference>
<keyword evidence="3" id="KW-0547">Nucleotide-binding</keyword>
<evidence type="ECO:0000256" key="1">
    <source>
        <dbReference type="ARBA" id="ARBA00005417"/>
    </source>
</evidence>
<keyword evidence="2" id="KW-0813">Transport</keyword>
<dbReference type="InterPro" id="IPR027417">
    <property type="entry name" value="P-loop_NTPase"/>
</dbReference>
<reference evidence="7 8" key="1">
    <citation type="submission" date="2017-06" db="EMBL/GenBank/DDBJ databases">
        <authorList>
            <person name="Kim H.J."/>
            <person name="Triplett B.A."/>
        </authorList>
    </citation>
    <scope>NUCLEOTIDE SEQUENCE [LARGE SCALE GENOMIC DNA]</scope>
    <source>
        <strain evidence="7 8">DSM 8800</strain>
    </source>
</reference>
<dbReference type="GO" id="GO:0005524">
    <property type="term" value="F:ATP binding"/>
    <property type="evidence" value="ECO:0007669"/>
    <property type="project" value="UniProtKB-KW"/>
</dbReference>
<dbReference type="PROSITE" id="PS00211">
    <property type="entry name" value="ABC_TRANSPORTER_1"/>
    <property type="match status" value="1"/>
</dbReference>
<sequence length="231" mass="25004">MIRVEDVDVAYGDLQVLWDVSMEVRESDGVVALVGPNGAGKSTLLKAISGLVPVADGRIELFGEDVSGLSPEGIVKRGFIQVPEARHLFDGMTVEENLRMGAYTRTDDTTETLAAVFELFPVLEERLDQHAGTLSGGEQQMLAIGRALMADPEVLALDELSVGLAPQLVRRTFEAVAELSEELTVILVEQHVDEALRLADRGYVLEKGRIAATGTGKELLESDRVRTAYLG</sequence>
<evidence type="ECO:0000256" key="4">
    <source>
        <dbReference type="ARBA" id="ARBA00022840"/>
    </source>
</evidence>
<dbReference type="GO" id="GO:0016887">
    <property type="term" value="F:ATP hydrolysis activity"/>
    <property type="evidence" value="ECO:0007669"/>
    <property type="project" value="InterPro"/>
</dbReference>
<dbReference type="SMART" id="SM00382">
    <property type="entry name" value="AAA"/>
    <property type="match status" value="1"/>
</dbReference>
<dbReference type="GO" id="GO:0015807">
    <property type="term" value="P:L-amino acid transport"/>
    <property type="evidence" value="ECO:0007669"/>
    <property type="project" value="TreeGrafter"/>
</dbReference>
<evidence type="ECO:0000259" key="6">
    <source>
        <dbReference type="PROSITE" id="PS50893"/>
    </source>
</evidence>
<evidence type="ECO:0000256" key="5">
    <source>
        <dbReference type="ARBA" id="ARBA00022970"/>
    </source>
</evidence>
<dbReference type="SUPFAM" id="SSF52540">
    <property type="entry name" value="P-loop containing nucleoside triphosphate hydrolases"/>
    <property type="match status" value="1"/>
</dbReference>
<keyword evidence="8" id="KW-1185">Reference proteome</keyword>
<dbReference type="Pfam" id="PF00005">
    <property type="entry name" value="ABC_tran"/>
    <property type="match status" value="1"/>
</dbReference>
<dbReference type="InterPro" id="IPR017871">
    <property type="entry name" value="ABC_transporter-like_CS"/>
</dbReference>
<name>A0A238UQ24_HALVU</name>
<evidence type="ECO:0000313" key="7">
    <source>
        <dbReference type="EMBL" id="SNR24232.1"/>
    </source>
</evidence>
<dbReference type="AlphaFoldDB" id="A0A238UQ24"/>
<dbReference type="EMBL" id="FZNQ01000001">
    <property type="protein sequence ID" value="SNR24232.1"/>
    <property type="molecule type" value="Genomic_DNA"/>
</dbReference>